<dbReference type="AlphaFoldDB" id="A0A7S3FLK0"/>
<name>A0A7S3FLK0_9CHLO</name>
<dbReference type="EMBL" id="HBHZ01001756">
    <property type="protein sequence ID" value="CAE0188303.1"/>
    <property type="molecule type" value="Transcribed_RNA"/>
</dbReference>
<reference evidence="1" key="1">
    <citation type="submission" date="2021-01" db="EMBL/GenBank/DDBJ databases">
        <authorList>
            <person name="Corre E."/>
            <person name="Pelletier E."/>
            <person name="Niang G."/>
            <person name="Scheremetjew M."/>
            <person name="Finn R."/>
            <person name="Kale V."/>
            <person name="Holt S."/>
            <person name="Cochrane G."/>
            <person name="Meng A."/>
            <person name="Brown T."/>
            <person name="Cohen L."/>
        </authorList>
    </citation>
    <scope>NUCLEOTIDE SEQUENCE</scope>
    <source>
        <strain evidence="1">RCC1871</strain>
    </source>
</reference>
<proteinExistence type="predicted"/>
<dbReference type="SUPFAM" id="SSF50090">
    <property type="entry name" value="Electron transport accessory proteins"/>
    <property type="match status" value="1"/>
</dbReference>
<organism evidence="1">
    <name type="scientific">Chloropicon roscoffensis</name>
    <dbReference type="NCBI Taxonomy" id="1461544"/>
    <lineage>
        <taxon>Eukaryota</taxon>
        <taxon>Viridiplantae</taxon>
        <taxon>Chlorophyta</taxon>
        <taxon>Chloropicophyceae</taxon>
        <taxon>Chloropicales</taxon>
        <taxon>Chloropicaceae</taxon>
        <taxon>Chloropicon</taxon>
    </lineage>
</organism>
<dbReference type="InterPro" id="IPR008990">
    <property type="entry name" value="Elect_transpt_acc-like_dom_sf"/>
</dbReference>
<dbReference type="Gene3D" id="2.30.30.50">
    <property type="match status" value="1"/>
</dbReference>
<gene>
    <name evidence="1" type="ORF">CROS1456_LOCUS1372</name>
</gene>
<dbReference type="Gene3D" id="1.10.472.20">
    <property type="entry name" value="Nitrile hydratase, beta subunit"/>
    <property type="match status" value="1"/>
</dbReference>
<dbReference type="InterPro" id="IPR042262">
    <property type="entry name" value="CN_hydtase_beta_C"/>
</dbReference>
<evidence type="ECO:0000313" key="1">
    <source>
        <dbReference type="EMBL" id="CAE0188303.1"/>
    </source>
</evidence>
<protein>
    <submittedName>
        <fullName evidence="1">Uncharacterized protein</fullName>
    </submittedName>
</protein>
<accession>A0A7S3FLK0</accession>
<sequence length="289" mass="31721">MIRRMKDEAAAVASSRWNEHAQHKWEREVQAIAFDLLPKRDAYDRAELLAAMDSVPAESKRALSAFAWCAAGLARLVRSKGLVTAEEVLQRVGPGEHVPEGSPKFRPQQLVVVRGDGGTRPSQWRRPYHTMVGFLCGMEGRVVRFEGHARNDEAVGFGAEGSSMPEYTIAFPLQDLLATPEAVEAAKGISLEVEVLECWLEAVDMVDRIQKAWPPPSMTSKRRRPILGCGSSHQVDHERGVDYAGAPSPGEEMARGLVALLVEKGLVTRGELALRDFLACSATKKPRTG</sequence>